<evidence type="ECO:0000313" key="3">
    <source>
        <dbReference type="Proteomes" id="UP001500449"/>
    </source>
</evidence>
<dbReference type="RefSeq" id="WP_344412029.1">
    <property type="nucleotide sequence ID" value="NZ_BAAAQK010000003.1"/>
</dbReference>
<dbReference type="Proteomes" id="UP001500449">
    <property type="component" value="Unassembled WGS sequence"/>
</dbReference>
<gene>
    <name evidence="2" type="ORF">GCM10009836_05780</name>
</gene>
<protein>
    <recommendedName>
        <fullName evidence="4">MarR family transcriptional regulator</fullName>
    </recommendedName>
</protein>
<evidence type="ECO:0008006" key="4">
    <source>
        <dbReference type="Google" id="ProtNLM"/>
    </source>
</evidence>
<sequence>MDDIADVAPERTAAAPADGPREPDEEQLWAVVRALAEPVHRERLNL</sequence>
<name>A0ABN2MLD8_9PSEU</name>
<proteinExistence type="predicted"/>
<evidence type="ECO:0000256" key="1">
    <source>
        <dbReference type="SAM" id="MobiDB-lite"/>
    </source>
</evidence>
<organism evidence="2 3">
    <name type="scientific">Pseudonocardia ailaonensis</name>
    <dbReference type="NCBI Taxonomy" id="367279"/>
    <lineage>
        <taxon>Bacteria</taxon>
        <taxon>Bacillati</taxon>
        <taxon>Actinomycetota</taxon>
        <taxon>Actinomycetes</taxon>
        <taxon>Pseudonocardiales</taxon>
        <taxon>Pseudonocardiaceae</taxon>
        <taxon>Pseudonocardia</taxon>
    </lineage>
</organism>
<reference evidence="2 3" key="1">
    <citation type="journal article" date="2019" name="Int. J. Syst. Evol. Microbiol.">
        <title>The Global Catalogue of Microorganisms (GCM) 10K type strain sequencing project: providing services to taxonomists for standard genome sequencing and annotation.</title>
        <authorList>
            <consortium name="The Broad Institute Genomics Platform"/>
            <consortium name="The Broad Institute Genome Sequencing Center for Infectious Disease"/>
            <person name="Wu L."/>
            <person name="Ma J."/>
        </authorList>
    </citation>
    <scope>NUCLEOTIDE SEQUENCE [LARGE SCALE GENOMIC DNA]</scope>
    <source>
        <strain evidence="2 3">JCM 16009</strain>
    </source>
</reference>
<accession>A0ABN2MLD8</accession>
<feature type="region of interest" description="Disordered" evidence="1">
    <location>
        <begin position="1"/>
        <end position="25"/>
    </location>
</feature>
<dbReference type="EMBL" id="BAAAQK010000003">
    <property type="protein sequence ID" value="GAA1830661.1"/>
    <property type="molecule type" value="Genomic_DNA"/>
</dbReference>
<evidence type="ECO:0000313" key="2">
    <source>
        <dbReference type="EMBL" id="GAA1830661.1"/>
    </source>
</evidence>
<comment type="caution">
    <text evidence="2">The sequence shown here is derived from an EMBL/GenBank/DDBJ whole genome shotgun (WGS) entry which is preliminary data.</text>
</comment>
<keyword evidence="3" id="KW-1185">Reference proteome</keyword>